<comment type="cofactor">
    <cofactor evidence="2">
        <name>Ca(2+)</name>
        <dbReference type="ChEBI" id="CHEBI:29108"/>
    </cofactor>
</comment>
<gene>
    <name evidence="4" type="ORF">Pcinc_009499</name>
</gene>
<dbReference type="Proteomes" id="UP001286313">
    <property type="component" value="Unassembled WGS sequence"/>
</dbReference>
<keyword evidence="2" id="KW-0564">Palmitate</keyword>
<accession>A0AAE1KWB4</accession>
<protein>
    <recommendedName>
        <fullName evidence="2">Phospholipid scramblase</fullName>
    </recommendedName>
</protein>
<evidence type="ECO:0000256" key="3">
    <source>
        <dbReference type="SAM" id="MobiDB-lite"/>
    </source>
</evidence>
<comment type="similarity">
    <text evidence="1 2">Belongs to the phospholipid scramblase family.</text>
</comment>
<proteinExistence type="inferred from homology"/>
<evidence type="ECO:0000256" key="1">
    <source>
        <dbReference type="ARBA" id="ARBA00005350"/>
    </source>
</evidence>
<comment type="function">
    <text evidence="2">May mediate accelerated ATP-independent bidirectional transbilayer migration of phospholipids upon binding calcium ions that results in a loss of phospholipid asymmetry in the plasma membrane.</text>
</comment>
<organism evidence="4 5">
    <name type="scientific">Petrolisthes cinctipes</name>
    <name type="common">Flat porcelain crab</name>
    <dbReference type="NCBI Taxonomy" id="88211"/>
    <lineage>
        <taxon>Eukaryota</taxon>
        <taxon>Metazoa</taxon>
        <taxon>Ecdysozoa</taxon>
        <taxon>Arthropoda</taxon>
        <taxon>Crustacea</taxon>
        <taxon>Multicrustacea</taxon>
        <taxon>Malacostraca</taxon>
        <taxon>Eumalacostraca</taxon>
        <taxon>Eucarida</taxon>
        <taxon>Decapoda</taxon>
        <taxon>Pleocyemata</taxon>
        <taxon>Anomura</taxon>
        <taxon>Galatheoidea</taxon>
        <taxon>Porcellanidae</taxon>
        <taxon>Petrolisthes</taxon>
    </lineage>
</organism>
<name>A0AAE1KWB4_PETCI</name>
<dbReference type="AlphaFoldDB" id="A0AAE1KWB4"/>
<feature type="compositionally biased region" description="Polar residues" evidence="3">
    <location>
        <begin position="20"/>
        <end position="31"/>
    </location>
</feature>
<dbReference type="GO" id="GO:0017128">
    <property type="term" value="F:phospholipid scramblase activity"/>
    <property type="evidence" value="ECO:0007669"/>
    <property type="project" value="InterPro"/>
</dbReference>
<comment type="caution">
    <text evidence="4">The sequence shown here is derived from an EMBL/GenBank/DDBJ whole genome shotgun (WGS) entry which is preliminary data.</text>
</comment>
<evidence type="ECO:0000313" key="5">
    <source>
        <dbReference type="Proteomes" id="UP001286313"/>
    </source>
</evidence>
<reference evidence="4" key="1">
    <citation type="submission" date="2023-10" db="EMBL/GenBank/DDBJ databases">
        <title>Genome assemblies of two species of porcelain crab, Petrolisthes cinctipes and Petrolisthes manimaculis (Anomura: Porcellanidae).</title>
        <authorList>
            <person name="Angst P."/>
        </authorList>
    </citation>
    <scope>NUCLEOTIDE SEQUENCE</scope>
    <source>
        <strain evidence="4">PB745_01</strain>
        <tissue evidence="4">Gill</tissue>
    </source>
</reference>
<keyword evidence="5" id="KW-1185">Reference proteome</keyword>
<dbReference type="Pfam" id="PF03803">
    <property type="entry name" value="Scramblase"/>
    <property type="match status" value="1"/>
</dbReference>
<feature type="region of interest" description="Disordered" evidence="3">
    <location>
        <begin position="1"/>
        <end position="53"/>
    </location>
</feature>
<keyword evidence="2" id="KW-0449">Lipoprotein</keyword>
<keyword evidence="2" id="KW-0106">Calcium</keyword>
<dbReference type="InterPro" id="IPR005552">
    <property type="entry name" value="Scramblase"/>
</dbReference>
<sequence>MESSNTQSVKQRPAPPPPTINVTDTNTTSDSELLEGGRRTPPPRYSTIAPTWGENDNTQSGWWTWVPGPTQQFPPGLEHLNEAHKLFLSKKGRRYRVMKDGQQVYSVKRFKQDGGSEVTLKIQNKAFLDVLSLNRTKEAQGCWSSNTHVEVLFPPANLVGVVHGGAMEYTVYNPSGDILFLIERQPAKCNRKPGYKVLTKDGVFMGYLCQVNPGCCRGRKGMEISFPQDLEIRCKALLVAGAVSLVSKE</sequence>
<evidence type="ECO:0000256" key="2">
    <source>
        <dbReference type="RuleBase" id="RU363116"/>
    </source>
</evidence>
<feature type="compositionally biased region" description="Polar residues" evidence="3">
    <location>
        <begin position="1"/>
        <end position="10"/>
    </location>
</feature>
<evidence type="ECO:0000313" key="4">
    <source>
        <dbReference type="EMBL" id="KAK3886343.1"/>
    </source>
</evidence>
<dbReference type="EMBL" id="JAWQEG010000705">
    <property type="protein sequence ID" value="KAK3886343.1"/>
    <property type="molecule type" value="Genomic_DNA"/>
</dbReference>